<proteinExistence type="inferred from homology"/>
<keyword evidence="5 7" id="KW-1133">Transmembrane helix</keyword>
<keyword evidence="2 7" id="KW-0813">Transport</keyword>
<dbReference type="EMBL" id="BMMA01000001">
    <property type="protein sequence ID" value="GGI71880.1"/>
    <property type="molecule type" value="Genomic_DNA"/>
</dbReference>
<evidence type="ECO:0000259" key="8">
    <source>
        <dbReference type="PROSITE" id="PS50928"/>
    </source>
</evidence>
<dbReference type="EMBL" id="BMLZ01000001">
    <property type="protein sequence ID" value="GGP28368.1"/>
    <property type="molecule type" value="Genomic_DNA"/>
</dbReference>
<evidence type="ECO:0000256" key="5">
    <source>
        <dbReference type="ARBA" id="ARBA00022989"/>
    </source>
</evidence>
<evidence type="ECO:0000313" key="12">
    <source>
        <dbReference type="Proteomes" id="UP000652720"/>
    </source>
</evidence>
<dbReference type="Pfam" id="PF00528">
    <property type="entry name" value="BPD_transp_1"/>
    <property type="match status" value="1"/>
</dbReference>
<keyword evidence="3" id="KW-1003">Cell membrane</keyword>
<dbReference type="PANTHER" id="PTHR30193">
    <property type="entry name" value="ABC TRANSPORTER PERMEASE PROTEIN"/>
    <property type="match status" value="1"/>
</dbReference>
<reference evidence="9" key="2">
    <citation type="journal article" date="2014" name="Int. J. Syst. Evol. Microbiol.">
        <title>Complete genome sequence of Corynebacterium casei LMG S-19264T (=DSM 44701T), isolated from a smear-ripened cheese.</title>
        <authorList>
            <consortium name="US DOE Joint Genome Institute (JGI-PGF)"/>
            <person name="Walter F."/>
            <person name="Albersmeier A."/>
            <person name="Kalinowski J."/>
            <person name="Ruckert C."/>
        </authorList>
    </citation>
    <scope>NUCLEOTIDE SEQUENCE</scope>
    <source>
        <strain evidence="9">CGMCC 1.8885</strain>
    </source>
</reference>
<evidence type="ECO:0000256" key="6">
    <source>
        <dbReference type="ARBA" id="ARBA00023136"/>
    </source>
</evidence>
<feature type="transmembrane region" description="Helical" evidence="7">
    <location>
        <begin position="152"/>
        <end position="172"/>
    </location>
</feature>
<organism evidence="9 12">
    <name type="scientific">Deinococcus wulumuqiensis</name>
    <dbReference type="NCBI Taxonomy" id="980427"/>
    <lineage>
        <taxon>Bacteria</taxon>
        <taxon>Thermotogati</taxon>
        <taxon>Deinococcota</taxon>
        <taxon>Deinococci</taxon>
        <taxon>Deinococcales</taxon>
        <taxon>Deinococcaceae</taxon>
        <taxon>Deinococcus</taxon>
    </lineage>
</organism>
<dbReference type="PANTHER" id="PTHR30193:SF44">
    <property type="entry name" value="LACTOSE TRANSPORT SYSTEM PERMEASE PROTEIN LACF"/>
    <property type="match status" value="1"/>
</dbReference>
<evidence type="ECO:0000256" key="1">
    <source>
        <dbReference type="ARBA" id="ARBA00004651"/>
    </source>
</evidence>
<reference evidence="11" key="3">
    <citation type="journal article" date="2019" name="Int. J. Syst. Evol. Microbiol.">
        <title>The Global Catalogue of Microorganisms (GCM) 10K type strain sequencing project: providing services to taxonomists for standard genome sequencing and annotation.</title>
        <authorList>
            <consortium name="The Broad Institute Genomics Platform"/>
            <consortium name="The Broad Institute Genome Sequencing Center for Infectious Disease"/>
            <person name="Wu L."/>
            <person name="Ma J."/>
        </authorList>
    </citation>
    <scope>NUCLEOTIDE SEQUENCE [LARGE SCALE GENOMIC DNA]</scope>
    <source>
        <strain evidence="11">CGMCC 1.8884</strain>
    </source>
</reference>
<accession>A0AAV4K150</accession>
<dbReference type="PROSITE" id="PS50928">
    <property type="entry name" value="ABC_TM1"/>
    <property type="match status" value="1"/>
</dbReference>
<dbReference type="Gene3D" id="1.10.3720.10">
    <property type="entry name" value="MetI-like"/>
    <property type="match status" value="1"/>
</dbReference>
<dbReference type="InterPro" id="IPR051393">
    <property type="entry name" value="ABC_transporter_permease"/>
</dbReference>
<evidence type="ECO:0000313" key="11">
    <source>
        <dbReference type="Proteomes" id="UP000630135"/>
    </source>
</evidence>
<dbReference type="GO" id="GO:0055085">
    <property type="term" value="P:transmembrane transport"/>
    <property type="evidence" value="ECO:0007669"/>
    <property type="project" value="InterPro"/>
</dbReference>
<dbReference type="Proteomes" id="UP000652720">
    <property type="component" value="Unassembled WGS sequence"/>
</dbReference>
<gene>
    <name evidence="10" type="ORF">GCM10008021_00190</name>
    <name evidence="9" type="ORF">GCM10010914_02400</name>
</gene>
<keyword evidence="6 7" id="KW-0472">Membrane</keyword>
<dbReference type="CDD" id="cd06261">
    <property type="entry name" value="TM_PBP2"/>
    <property type="match status" value="1"/>
</dbReference>
<feature type="transmembrane region" description="Helical" evidence="7">
    <location>
        <begin position="202"/>
        <end position="224"/>
    </location>
</feature>
<protein>
    <submittedName>
        <fullName evidence="9">Sugar ABC transporter permease</fullName>
    </submittedName>
</protein>
<reference evidence="9" key="4">
    <citation type="submission" date="2023-08" db="EMBL/GenBank/DDBJ databases">
        <authorList>
            <person name="Sun Q."/>
            <person name="Zhou Y."/>
        </authorList>
    </citation>
    <scope>NUCLEOTIDE SEQUENCE</scope>
    <source>
        <strain evidence="10">CGMCC 1.8884</strain>
        <strain evidence="9">CGMCC 1.8885</strain>
    </source>
</reference>
<dbReference type="InterPro" id="IPR035906">
    <property type="entry name" value="MetI-like_sf"/>
</dbReference>
<dbReference type="Proteomes" id="UP000630135">
    <property type="component" value="Unassembled WGS sequence"/>
</dbReference>
<evidence type="ECO:0000256" key="4">
    <source>
        <dbReference type="ARBA" id="ARBA00022692"/>
    </source>
</evidence>
<comment type="subcellular location">
    <subcellularLocation>
        <location evidence="1 7">Cell membrane</location>
        <topology evidence="1 7">Multi-pass membrane protein</topology>
    </subcellularLocation>
</comment>
<evidence type="ECO:0000256" key="3">
    <source>
        <dbReference type="ARBA" id="ARBA00022475"/>
    </source>
</evidence>
<name>A0AAV4K150_9DEIO</name>
<keyword evidence="11" id="KW-1185">Reference proteome</keyword>
<evidence type="ECO:0000256" key="7">
    <source>
        <dbReference type="RuleBase" id="RU363032"/>
    </source>
</evidence>
<reference evidence="10" key="1">
    <citation type="journal article" date="2014" name="Int. J. Syst. Evol. Microbiol.">
        <title>Complete genome of a new Firmicutes species belonging to the dominant human colonic microbiota ('Ruminococcus bicirculans') reveals two chromosomes and a selective capacity to utilize plant glucans.</title>
        <authorList>
            <consortium name="NISC Comparative Sequencing Program"/>
            <person name="Wegmann U."/>
            <person name="Louis P."/>
            <person name="Goesmann A."/>
            <person name="Henrissat B."/>
            <person name="Duncan S.H."/>
            <person name="Flint H.J."/>
        </authorList>
    </citation>
    <scope>NUCLEOTIDE SEQUENCE</scope>
    <source>
        <strain evidence="10">CGMCC 1.8884</strain>
    </source>
</reference>
<sequence length="339" mass="37885">MQSCEAERIEALSLEARSRVQTRITLRLMTTTPRRTSRREQHRLGAAGAKRSWRNTLIAYAFMLPFLILLVIYHTWPVIFGTYLAFTEYNIISPPKWVGLQNFRTLLADEQFWSGLQNSLKYILVVPVIQLVSIALALLVNRPLRGIGFFRTAYYVPVVTSFAVVGLIWSWLYQQGGVVNRVLMALGLMQDDRSLLGNPATALLAVMFVTLWKGIGYYMVLYLAGLQNISKELEEAAVIDGATRAQVFWNVTLPGLRPTILVCSLMSTISAIKVFEEIYVMTQGGPAGSTYTALFFTYSRAFNDFQYGLAAAAGIIIAVISIFFGFLNFKLTRGGKADA</sequence>
<feature type="transmembrane region" description="Helical" evidence="7">
    <location>
        <begin position="307"/>
        <end position="327"/>
    </location>
</feature>
<comment type="similarity">
    <text evidence="7">Belongs to the binding-protein-dependent transport system permease family.</text>
</comment>
<keyword evidence="4 7" id="KW-0812">Transmembrane</keyword>
<dbReference type="GO" id="GO:0005886">
    <property type="term" value="C:plasma membrane"/>
    <property type="evidence" value="ECO:0007669"/>
    <property type="project" value="UniProtKB-SubCell"/>
</dbReference>
<dbReference type="AlphaFoldDB" id="A0AAV4K150"/>
<dbReference type="InterPro" id="IPR000515">
    <property type="entry name" value="MetI-like"/>
</dbReference>
<evidence type="ECO:0000313" key="9">
    <source>
        <dbReference type="EMBL" id="GGI71880.1"/>
    </source>
</evidence>
<dbReference type="SUPFAM" id="SSF161098">
    <property type="entry name" value="MetI-like"/>
    <property type="match status" value="1"/>
</dbReference>
<evidence type="ECO:0000256" key="2">
    <source>
        <dbReference type="ARBA" id="ARBA00022448"/>
    </source>
</evidence>
<comment type="caution">
    <text evidence="9">The sequence shown here is derived from an EMBL/GenBank/DDBJ whole genome shotgun (WGS) entry which is preliminary data.</text>
</comment>
<feature type="domain" description="ABC transmembrane type-1" evidence="8">
    <location>
        <begin position="116"/>
        <end position="328"/>
    </location>
</feature>
<feature type="transmembrane region" description="Helical" evidence="7">
    <location>
        <begin position="57"/>
        <end position="76"/>
    </location>
</feature>
<evidence type="ECO:0000313" key="10">
    <source>
        <dbReference type="EMBL" id="GGP28368.1"/>
    </source>
</evidence>
<feature type="transmembrane region" description="Helical" evidence="7">
    <location>
        <begin position="122"/>
        <end position="140"/>
    </location>
</feature>